<dbReference type="SUPFAM" id="SSF49785">
    <property type="entry name" value="Galactose-binding domain-like"/>
    <property type="match status" value="2"/>
</dbReference>
<evidence type="ECO:0000256" key="2">
    <source>
        <dbReference type="SAM" id="MobiDB-lite"/>
    </source>
</evidence>
<dbReference type="InterPro" id="IPR034091">
    <property type="entry name" value="BTBD9_BACK-like_dom"/>
</dbReference>
<protein>
    <recommendedName>
        <fullName evidence="1">BTB/POZ domain-containing protein 9</fullName>
    </recommendedName>
</protein>
<dbReference type="FunFam" id="3.30.710.10:FF:000042">
    <property type="entry name" value="BTB/POZ domain-containing protein 9"/>
    <property type="match status" value="1"/>
</dbReference>
<dbReference type="FunFam" id="1.25.40.420:FF:000005">
    <property type="entry name" value="BTB/POZ domain-containing protein 9"/>
    <property type="match status" value="1"/>
</dbReference>
<dbReference type="FunFam" id="2.60.120.260:FF:000038">
    <property type="entry name" value="BTB/POZ domain-containing protein 9"/>
    <property type="match status" value="1"/>
</dbReference>
<dbReference type="InterPro" id="IPR000210">
    <property type="entry name" value="BTB/POZ_dom"/>
</dbReference>
<dbReference type="PANTHER" id="PTHR46306">
    <property type="entry name" value="BTB/POZ DOMAIN-CONTAINING PROTEIN 9"/>
    <property type="match status" value="1"/>
</dbReference>
<dbReference type="InterPro" id="IPR008979">
    <property type="entry name" value="Galactose-bd-like_sf"/>
</dbReference>
<dbReference type="GO" id="GO:0008344">
    <property type="term" value="P:adult locomotory behavior"/>
    <property type="evidence" value="ECO:0007669"/>
    <property type="project" value="TreeGrafter"/>
</dbReference>
<dbReference type="OMA" id="LCMINHI"/>
<dbReference type="AlphaFoldDB" id="R7UR78"/>
<dbReference type="SUPFAM" id="SSF54695">
    <property type="entry name" value="POZ domain"/>
    <property type="match status" value="1"/>
</dbReference>
<accession>R7UR78</accession>
<sequence length="627" mass="70659">MCDHHHLRPQTSSHASGDVEHVNFLSEDIGALFLQDNYSDITLVVEEKKFPVHKVILAARSEYFRALLFGGLCESKPGVHEITLKDTAASSFQHLLKYIYTGRMLLTSLQEESLLDVLGLADRFGFVELKNSISQYLEAMLSIRNVCLIYDMASVYSLSSLLQTCFEFMDQNAMDTLQSDSFMTLSASSMRAVLSRDSFCAPEIEIFKAVRRWAEQNPEVELSSVMCSVRLPLMSLGELLNIVRESSLVSADLILDSINIKTTHRDTELSYRGSLVPEENIATLRHGAQVIRGEMKSALLDGDFNNYDLDRGFSRHPIDDNNPQQGIVVQLGSASIINTIRLLLWDKDMRSYSYHIEVSMDEKDWVRVIDHTRFQCRSWQYLRFPQRVVKFVKITGTHNSVNRVFHLVCFECMFSKKTVELEGGIIVPRENVATIRHSACVVEGVSRCRNALINGDIQNYDWDSGYTCHQLGSGAIVVQLAQPYVLSSMRLLLWDCDGRSYSYYVEVSTDQQHWTMIADFTKKPCRSWQVFTFPSCAMTFIKIVGTHNTANEVFHCVHFECPAESSALSEFESRRSSEDPSPPTLRLLPPAGSNMALQGLNQAADAEDGYGGMLQDGERSASPTLSS</sequence>
<dbReference type="PROSITE" id="PS50097">
    <property type="entry name" value="BTB"/>
    <property type="match status" value="1"/>
</dbReference>
<evidence type="ECO:0000256" key="1">
    <source>
        <dbReference type="ARBA" id="ARBA00020216"/>
    </source>
</evidence>
<dbReference type="CDD" id="cd14822">
    <property type="entry name" value="BACK_BTBD9"/>
    <property type="match status" value="1"/>
</dbReference>
<dbReference type="CDD" id="cd18287">
    <property type="entry name" value="BTB_POZ_BTBD9"/>
    <property type="match status" value="1"/>
</dbReference>
<dbReference type="GO" id="GO:0048512">
    <property type="term" value="P:circadian behavior"/>
    <property type="evidence" value="ECO:0007669"/>
    <property type="project" value="TreeGrafter"/>
</dbReference>
<dbReference type="PANTHER" id="PTHR46306:SF1">
    <property type="entry name" value="BTB_POZ DOMAIN-CONTAINING PROTEIN 9"/>
    <property type="match status" value="1"/>
</dbReference>
<dbReference type="STRING" id="283909.R7UR78"/>
<dbReference type="SMART" id="SM00875">
    <property type="entry name" value="BACK"/>
    <property type="match status" value="1"/>
</dbReference>
<evidence type="ECO:0000313" key="5">
    <source>
        <dbReference type="EnsemblMetazoa" id="CapteP220698"/>
    </source>
</evidence>
<evidence type="ECO:0000313" key="4">
    <source>
        <dbReference type="EMBL" id="ELU08603.1"/>
    </source>
</evidence>
<dbReference type="FunCoup" id="R7UR78">
    <property type="interactions" value="1144"/>
</dbReference>
<dbReference type="EMBL" id="KB298910">
    <property type="protein sequence ID" value="ELU08603.1"/>
    <property type="molecule type" value="Genomic_DNA"/>
</dbReference>
<evidence type="ECO:0000259" key="3">
    <source>
        <dbReference type="PROSITE" id="PS50097"/>
    </source>
</evidence>
<name>R7UR78_CAPTE</name>
<dbReference type="Pfam" id="PF00754">
    <property type="entry name" value="F5_F8_type_C"/>
    <property type="match status" value="2"/>
</dbReference>
<gene>
    <name evidence="4" type="ORF">CAPTEDRAFT_220698</name>
</gene>
<organism evidence="4">
    <name type="scientific">Capitella teleta</name>
    <name type="common">Polychaete worm</name>
    <dbReference type="NCBI Taxonomy" id="283909"/>
    <lineage>
        <taxon>Eukaryota</taxon>
        <taxon>Metazoa</taxon>
        <taxon>Spiralia</taxon>
        <taxon>Lophotrochozoa</taxon>
        <taxon>Annelida</taxon>
        <taxon>Polychaeta</taxon>
        <taxon>Sedentaria</taxon>
        <taxon>Scolecida</taxon>
        <taxon>Capitellidae</taxon>
        <taxon>Capitella</taxon>
    </lineage>
</organism>
<dbReference type="InterPro" id="IPR011333">
    <property type="entry name" value="SKP1/BTB/POZ_sf"/>
</dbReference>
<feature type="domain" description="BTB" evidence="3">
    <location>
        <begin position="39"/>
        <end position="108"/>
    </location>
</feature>
<dbReference type="SMART" id="SM00225">
    <property type="entry name" value="BTB"/>
    <property type="match status" value="1"/>
</dbReference>
<dbReference type="HOGENOM" id="CLU_004253_0_2_1"/>
<dbReference type="FunFam" id="2.60.120.260:FF:000051">
    <property type="entry name" value="BTB/POZ domain-containing protein 9"/>
    <property type="match status" value="1"/>
</dbReference>
<dbReference type="InterPro" id="IPR011705">
    <property type="entry name" value="BACK"/>
</dbReference>
<dbReference type="EMBL" id="AMQN01006667">
    <property type="status" value="NOT_ANNOTATED_CDS"/>
    <property type="molecule type" value="Genomic_DNA"/>
</dbReference>
<dbReference type="OrthoDB" id="9997739at2759"/>
<dbReference type="InterPro" id="IPR052407">
    <property type="entry name" value="BTB_POZ_domain_cont_9"/>
</dbReference>
<dbReference type="Gene3D" id="3.30.710.10">
    <property type="entry name" value="Potassium Channel Kv1.1, Chain A"/>
    <property type="match status" value="1"/>
</dbReference>
<dbReference type="Gene3D" id="1.25.40.420">
    <property type="match status" value="1"/>
</dbReference>
<reference evidence="5" key="3">
    <citation type="submission" date="2015-06" db="UniProtKB">
        <authorList>
            <consortium name="EnsemblMetazoa"/>
        </authorList>
    </citation>
    <scope>IDENTIFICATION</scope>
</reference>
<dbReference type="Pfam" id="PF07707">
    <property type="entry name" value="BACK"/>
    <property type="match status" value="1"/>
</dbReference>
<evidence type="ECO:0000313" key="6">
    <source>
        <dbReference type="Proteomes" id="UP000014760"/>
    </source>
</evidence>
<dbReference type="Proteomes" id="UP000014760">
    <property type="component" value="Unassembled WGS sequence"/>
</dbReference>
<dbReference type="GO" id="GO:0005737">
    <property type="term" value="C:cytoplasm"/>
    <property type="evidence" value="ECO:0007669"/>
    <property type="project" value="TreeGrafter"/>
</dbReference>
<feature type="region of interest" description="Disordered" evidence="2">
    <location>
        <begin position="572"/>
        <end position="627"/>
    </location>
</feature>
<keyword evidence="6" id="KW-1185">Reference proteome</keyword>
<dbReference type="EnsemblMetazoa" id="CapteT220698">
    <property type="protein sequence ID" value="CapteP220698"/>
    <property type="gene ID" value="CapteG220698"/>
</dbReference>
<dbReference type="InterPro" id="IPR000421">
    <property type="entry name" value="FA58C"/>
</dbReference>
<dbReference type="Pfam" id="PF00651">
    <property type="entry name" value="BTB"/>
    <property type="match status" value="1"/>
</dbReference>
<reference evidence="4 6" key="2">
    <citation type="journal article" date="2013" name="Nature">
        <title>Insights into bilaterian evolution from three spiralian genomes.</title>
        <authorList>
            <person name="Simakov O."/>
            <person name="Marletaz F."/>
            <person name="Cho S.J."/>
            <person name="Edsinger-Gonzales E."/>
            <person name="Havlak P."/>
            <person name="Hellsten U."/>
            <person name="Kuo D.H."/>
            <person name="Larsson T."/>
            <person name="Lv J."/>
            <person name="Arendt D."/>
            <person name="Savage R."/>
            <person name="Osoegawa K."/>
            <person name="de Jong P."/>
            <person name="Grimwood J."/>
            <person name="Chapman J.A."/>
            <person name="Shapiro H."/>
            <person name="Aerts A."/>
            <person name="Otillar R.P."/>
            <person name="Terry A.Y."/>
            <person name="Boore J.L."/>
            <person name="Grigoriev I.V."/>
            <person name="Lindberg D.R."/>
            <person name="Seaver E.C."/>
            <person name="Weisblat D.A."/>
            <person name="Putnam N.H."/>
            <person name="Rokhsar D.S."/>
        </authorList>
    </citation>
    <scope>NUCLEOTIDE SEQUENCE</scope>
    <source>
        <strain evidence="4 6">I ESC-2004</strain>
    </source>
</reference>
<dbReference type="GO" id="GO:0050804">
    <property type="term" value="P:modulation of chemical synaptic transmission"/>
    <property type="evidence" value="ECO:0007669"/>
    <property type="project" value="TreeGrafter"/>
</dbReference>
<proteinExistence type="predicted"/>
<reference evidence="6" key="1">
    <citation type="submission" date="2012-12" db="EMBL/GenBank/DDBJ databases">
        <authorList>
            <person name="Hellsten U."/>
            <person name="Grimwood J."/>
            <person name="Chapman J.A."/>
            <person name="Shapiro H."/>
            <person name="Aerts A."/>
            <person name="Otillar R.P."/>
            <person name="Terry A.Y."/>
            <person name="Boore J.L."/>
            <person name="Simakov O."/>
            <person name="Marletaz F."/>
            <person name="Cho S.-J."/>
            <person name="Edsinger-Gonzales E."/>
            <person name="Havlak P."/>
            <person name="Kuo D.-H."/>
            <person name="Larsson T."/>
            <person name="Lv J."/>
            <person name="Arendt D."/>
            <person name="Savage R."/>
            <person name="Osoegawa K."/>
            <person name="de Jong P."/>
            <person name="Lindberg D.R."/>
            <person name="Seaver E.C."/>
            <person name="Weisblat D.A."/>
            <person name="Putnam N.H."/>
            <person name="Grigoriev I.V."/>
            <person name="Rokhsar D.S."/>
        </authorList>
    </citation>
    <scope>NUCLEOTIDE SEQUENCE</scope>
    <source>
        <strain evidence="6">I ESC-2004</strain>
    </source>
</reference>
<dbReference type="Gene3D" id="2.60.120.260">
    <property type="entry name" value="Galactose-binding domain-like"/>
    <property type="match status" value="2"/>
</dbReference>